<dbReference type="Gene3D" id="2.60.120.10">
    <property type="entry name" value="Jelly Rolls"/>
    <property type="match status" value="1"/>
</dbReference>
<reference evidence="1 2" key="1">
    <citation type="submission" date="2014-09" db="EMBL/GenBank/DDBJ databases">
        <authorList>
            <person name="Chan K.-G."/>
        </authorList>
    </citation>
    <scope>NUCLEOTIDE SEQUENCE [LARGE SCALE GENOMIC DNA]</scope>
    <source>
        <strain evidence="1 2">ND07</strain>
    </source>
</reference>
<keyword evidence="2" id="KW-1185">Reference proteome</keyword>
<dbReference type="InterPro" id="IPR011051">
    <property type="entry name" value="RmlC_Cupin_sf"/>
</dbReference>
<sequence>MSILSVFHNTDPHQPYKVLTHADDIRTTLAEHGLNYSPAGIASPPRLGTGREAALQALGEQVGQWLDAQRCQTFTVIDVDGDTEANLWLADEHRYACDEVFVVVSGRAQLNVRCGDWVCALLGEKGDVLRVPQGAGRWLSLGDRPFCLALRLLEKEGVLPVFEETSTAKEFPGMDEL</sequence>
<gene>
    <name evidence="1" type="ORF">LK03_11800</name>
</gene>
<evidence type="ECO:0000313" key="1">
    <source>
        <dbReference type="EMBL" id="AIR89934.1"/>
    </source>
</evidence>
<dbReference type="SUPFAM" id="SSF51182">
    <property type="entry name" value="RmlC-like cupins"/>
    <property type="match status" value="1"/>
</dbReference>
<dbReference type="eggNOG" id="COG1791">
    <property type="taxonomic scope" value="Bacteria"/>
</dbReference>
<proteinExistence type="predicted"/>
<name>A0A089WRY1_9PSED</name>
<dbReference type="OrthoDB" id="9795636at2"/>
<evidence type="ECO:0008006" key="3">
    <source>
        <dbReference type="Google" id="ProtNLM"/>
    </source>
</evidence>
<dbReference type="InterPro" id="IPR014710">
    <property type="entry name" value="RmlC-like_jellyroll"/>
</dbReference>
<dbReference type="EMBL" id="CP009455">
    <property type="protein sequence ID" value="AIR89934.1"/>
    <property type="molecule type" value="Genomic_DNA"/>
</dbReference>
<dbReference type="RefSeq" id="WP_038412524.1">
    <property type="nucleotide sequence ID" value="NZ_CP009455.1"/>
</dbReference>
<dbReference type="AlphaFoldDB" id="A0A089WRY1"/>
<evidence type="ECO:0000313" key="2">
    <source>
        <dbReference type="Proteomes" id="UP000029493"/>
    </source>
</evidence>
<dbReference type="STRING" id="157783.LK03_11800"/>
<protein>
    <recommendedName>
        <fullName evidence="3">Acireductone dioxygenase</fullName>
    </recommendedName>
</protein>
<accession>A0A089WRY1</accession>
<dbReference type="KEGG" id="psw:LK03_11800"/>
<organism evidence="1 2">
    <name type="scientific">Pseudomonas cremoricolorata</name>
    <dbReference type="NCBI Taxonomy" id="157783"/>
    <lineage>
        <taxon>Bacteria</taxon>
        <taxon>Pseudomonadati</taxon>
        <taxon>Pseudomonadota</taxon>
        <taxon>Gammaproteobacteria</taxon>
        <taxon>Pseudomonadales</taxon>
        <taxon>Pseudomonadaceae</taxon>
        <taxon>Pseudomonas</taxon>
    </lineage>
</organism>
<dbReference type="Proteomes" id="UP000029493">
    <property type="component" value="Chromosome"/>
</dbReference>